<keyword evidence="4" id="KW-0805">Transcription regulation</keyword>
<accession>A0A9D1I1W4</accession>
<reference evidence="8" key="1">
    <citation type="submission" date="2020-10" db="EMBL/GenBank/DDBJ databases">
        <authorList>
            <person name="Gilroy R."/>
        </authorList>
    </citation>
    <scope>NUCLEOTIDE SEQUENCE</scope>
    <source>
        <strain evidence="8">11300</strain>
    </source>
</reference>
<evidence type="ECO:0000256" key="2">
    <source>
        <dbReference type="ARBA" id="ARBA00022797"/>
    </source>
</evidence>
<reference evidence="8" key="2">
    <citation type="journal article" date="2021" name="PeerJ">
        <title>Extensive microbial diversity within the chicken gut microbiome revealed by metagenomics and culture.</title>
        <authorList>
            <person name="Gilroy R."/>
            <person name="Ravi A."/>
            <person name="Getino M."/>
            <person name="Pursley I."/>
            <person name="Horton D.L."/>
            <person name="Alikhan N.F."/>
            <person name="Baker D."/>
            <person name="Gharbi K."/>
            <person name="Hall N."/>
            <person name="Watson M."/>
            <person name="Adriaenssens E.M."/>
            <person name="Foster-Nyarko E."/>
            <person name="Jarju S."/>
            <person name="Secka A."/>
            <person name="Antonio M."/>
            <person name="Oren A."/>
            <person name="Chaudhuri R.R."/>
            <person name="La Ragione R."/>
            <person name="Hildebrand F."/>
            <person name="Pallen M.J."/>
        </authorList>
    </citation>
    <scope>NUCLEOTIDE SEQUENCE</scope>
    <source>
        <strain evidence="8">11300</strain>
    </source>
</reference>
<dbReference type="AlphaFoldDB" id="A0A9D1I1W4"/>
<evidence type="ECO:0000256" key="4">
    <source>
        <dbReference type="ARBA" id="ARBA00023015"/>
    </source>
</evidence>
<dbReference type="Gene3D" id="1.10.10.60">
    <property type="entry name" value="Homeodomain-like"/>
    <property type="match status" value="1"/>
</dbReference>
<evidence type="ECO:0000313" key="8">
    <source>
        <dbReference type="EMBL" id="HIU26866.1"/>
    </source>
</evidence>
<protein>
    <recommendedName>
        <fullName evidence="6">HTH-type transcriptional regulatory protein TyrR</fullName>
    </recommendedName>
</protein>
<evidence type="ECO:0000256" key="3">
    <source>
        <dbReference type="ARBA" id="ARBA00022840"/>
    </source>
</evidence>
<evidence type="ECO:0000259" key="7">
    <source>
        <dbReference type="PROSITE" id="PS50045"/>
    </source>
</evidence>
<dbReference type="Gene3D" id="1.10.8.60">
    <property type="match status" value="1"/>
</dbReference>
<dbReference type="InterPro" id="IPR025944">
    <property type="entry name" value="Sigma_54_int_dom_CS"/>
</dbReference>
<dbReference type="GO" id="GO:0005524">
    <property type="term" value="F:ATP binding"/>
    <property type="evidence" value="ECO:0007669"/>
    <property type="project" value="UniProtKB-KW"/>
</dbReference>
<evidence type="ECO:0000256" key="1">
    <source>
        <dbReference type="ARBA" id="ARBA00022741"/>
    </source>
</evidence>
<dbReference type="InterPro" id="IPR027417">
    <property type="entry name" value="P-loop_NTPase"/>
</dbReference>
<sequence length="307" mass="34633">MWKVLEDMTKVSRYDCNVIIFGDTGVGKEKAANIIQKNSARKMQPFVKINCGAISPTLIESEFFGYEKGAFTGANASGKKGYFEIANNGVIFLDEIGELPLEMQAKLLRVIQDGEFYRVGGTTPIKTNVRIISATNRDLEKYVEEGKFRRDLYYRLNVVPIRIPSLAERTDDIPALISHFLTKYGEKFGLKRGITDSAVEYLQQQQWPGNIRELENTIQRLMIAAAGEDITLMDVMRESHADLFGGAVQDEGEVFDREEIDLQAAVDEYEKGLIKYACDKYGSTRKAAKAIGISQTQLVRKKKKYQI</sequence>
<evidence type="ECO:0000313" key="9">
    <source>
        <dbReference type="Proteomes" id="UP000824091"/>
    </source>
</evidence>
<dbReference type="GO" id="GO:0003677">
    <property type="term" value="F:DNA binding"/>
    <property type="evidence" value="ECO:0007669"/>
    <property type="project" value="UniProtKB-KW"/>
</dbReference>
<feature type="domain" description="Sigma-54 factor interaction" evidence="7">
    <location>
        <begin position="1"/>
        <end position="223"/>
    </location>
</feature>
<dbReference type="InterPro" id="IPR030828">
    <property type="entry name" value="HTH_TyrR"/>
</dbReference>
<organism evidence="8 9">
    <name type="scientific">Candidatus Fimisoma avicola</name>
    <dbReference type="NCBI Taxonomy" id="2840826"/>
    <lineage>
        <taxon>Bacteria</taxon>
        <taxon>Bacillati</taxon>
        <taxon>Bacillota</taxon>
        <taxon>Clostridia</taxon>
        <taxon>Eubacteriales</taxon>
        <taxon>Candidatus Fimisoma</taxon>
    </lineage>
</organism>
<dbReference type="InterPro" id="IPR002078">
    <property type="entry name" value="Sigma_54_int"/>
</dbReference>
<dbReference type="InterPro" id="IPR003593">
    <property type="entry name" value="AAA+_ATPase"/>
</dbReference>
<dbReference type="InterPro" id="IPR058031">
    <property type="entry name" value="AAA_lid_NorR"/>
</dbReference>
<keyword evidence="3" id="KW-0067">ATP-binding</keyword>
<dbReference type="EMBL" id="DVMO01000006">
    <property type="protein sequence ID" value="HIU26866.1"/>
    <property type="molecule type" value="Genomic_DNA"/>
</dbReference>
<dbReference type="GO" id="GO:0006355">
    <property type="term" value="P:regulation of DNA-templated transcription"/>
    <property type="evidence" value="ECO:0007669"/>
    <property type="project" value="InterPro"/>
</dbReference>
<dbReference type="Gene3D" id="3.40.50.300">
    <property type="entry name" value="P-loop containing nucleotide triphosphate hydrolases"/>
    <property type="match status" value="1"/>
</dbReference>
<keyword evidence="5" id="KW-0804">Transcription</keyword>
<dbReference type="Proteomes" id="UP000824091">
    <property type="component" value="Unassembled WGS sequence"/>
</dbReference>
<dbReference type="PROSITE" id="PS50045">
    <property type="entry name" value="SIGMA54_INTERACT_4"/>
    <property type="match status" value="1"/>
</dbReference>
<gene>
    <name evidence="8" type="ORF">IAD16_00605</name>
</gene>
<comment type="caution">
    <text evidence="8">The sequence shown here is derived from an EMBL/GenBank/DDBJ whole genome shotgun (WGS) entry which is preliminary data.</text>
</comment>
<dbReference type="CDD" id="cd00009">
    <property type="entry name" value="AAA"/>
    <property type="match status" value="1"/>
</dbReference>
<keyword evidence="1" id="KW-0547">Nucleotide-binding</keyword>
<dbReference type="PROSITE" id="PS00688">
    <property type="entry name" value="SIGMA54_INTERACT_3"/>
    <property type="match status" value="1"/>
</dbReference>
<evidence type="ECO:0000256" key="6">
    <source>
        <dbReference type="ARBA" id="ARBA00029500"/>
    </source>
</evidence>
<dbReference type="SMART" id="SM00382">
    <property type="entry name" value="AAA"/>
    <property type="match status" value="1"/>
</dbReference>
<dbReference type="PANTHER" id="PTHR32071">
    <property type="entry name" value="TRANSCRIPTIONAL REGULATORY PROTEIN"/>
    <property type="match status" value="1"/>
</dbReference>
<keyword evidence="2" id="KW-0058">Aromatic hydrocarbons catabolism</keyword>
<evidence type="ECO:0000256" key="5">
    <source>
        <dbReference type="ARBA" id="ARBA00023163"/>
    </source>
</evidence>
<dbReference type="SUPFAM" id="SSF46689">
    <property type="entry name" value="Homeodomain-like"/>
    <property type="match status" value="1"/>
</dbReference>
<name>A0A9D1I1W4_9FIRM</name>
<dbReference type="FunFam" id="3.40.50.300:FF:000006">
    <property type="entry name" value="DNA-binding transcriptional regulator NtrC"/>
    <property type="match status" value="1"/>
</dbReference>
<dbReference type="Pfam" id="PF25601">
    <property type="entry name" value="AAA_lid_14"/>
    <property type="match status" value="1"/>
</dbReference>
<proteinExistence type="predicted"/>
<dbReference type="SUPFAM" id="SSF52540">
    <property type="entry name" value="P-loop containing nucleoside triphosphate hydrolases"/>
    <property type="match status" value="1"/>
</dbReference>
<dbReference type="Pfam" id="PF18024">
    <property type="entry name" value="HTH_50"/>
    <property type="match status" value="1"/>
</dbReference>
<dbReference type="InterPro" id="IPR009057">
    <property type="entry name" value="Homeodomain-like_sf"/>
</dbReference>
<dbReference type="Pfam" id="PF00158">
    <property type="entry name" value="Sigma54_activat"/>
    <property type="match status" value="1"/>
</dbReference>